<dbReference type="EMBL" id="AP019400">
    <property type="protein sequence ID" value="BBI33389.1"/>
    <property type="molecule type" value="Genomic_DNA"/>
</dbReference>
<reference evidence="2 3" key="1">
    <citation type="submission" date="2019-01" db="EMBL/GenBank/DDBJ databases">
        <title>Complete genome sequence of Cohnella hallensis HS21 isolated from Korean fir (Abies koreana) rhizospheric soil.</title>
        <authorList>
            <person name="Jiang L."/>
            <person name="Kang S.W."/>
            <person name="Kim S."/>
            <person name="Jung J."/>
            <person name="Kim C.Y."/>
            <person name="Kim D.H."/>
            <person name="Kim S.W."/>
            <person name="Lee J."/>
        </authorList>
    </citation>
    <scope>NUCLEOTIDE SEQUENCE [LARGE SCALE GENOMIC DNA]</scope>
    <source>
        <strain evidence="2 3">HS21</strain>
    </source>
</reference>
<evidence type="ECO:0000313" key="3">
    <source>
        <dbReference type="Proteomes" id="UP000289856"/>
    </source>
</evidence>
<gene>
    <name evidence="2" type="ORF">KCTCHS21_27880</name>
</gene>
<dbReference type="OrthoDB" id="2490564at2"/>
<sequence>MNDIQWESLMKDLKTKLPVNEELKDNLRQSFVNKRSKQQHHYRKSLISIAALILCLVLLSTLWPNDKAVPKAQAASLHFFNSFSLMEQLGKENSSGMAEYKGTIYLPMKNRGLYAYDKKGLYKLEAGNINFVRVSPSGDELVYVKDGSLYIYEISSKTSRTLLKSAASQEMLETPSWSEDGSRILYVIKKTSDGVSSKTEDGSDNSTGQISEINVKKGTIKEMTTGSYPSYISGHNAIIFENNNKIIRRSLVDGKESVLDSGQYPSVSNDGAYIAYIKMQGEPALQDIWVADSDFKTSKQVSHNMLVDAWDSDTGEPIEGKQQPRYTFEEPVWSSDSRQLFVYKVFHTNVVWKKLMQFEVSETIAPPEAIVAGSIQALIYRDEDYAHSFFSYDPGYLKGTSPRQVGYKIIKSGQQNGKEFVDADTYLSYANPFYQIVTTRYWVSKGESGYLIDGMEELNNQVVSASSESVNMSTNDEAPQPIFALKDIPQETNWVNDKIFNIVYQESKGTVFFTLNRQKGNQMRLVLLKYEVGSKQFSEIATLGEVEDSGLMIMDSEQKYVAVEVQIKGKEDTIVYDLDRHKMSMLSEEILGEKAMAVHTRFWNDGKLTFYAEMEGRDGFFQFNPESKK</sequence>
<organism evidence="2 3">
    <name type="scientific">Cohnella abietis</name>
    <dbReference type="NCBI Taxonomy" id="2507935"/>
    <lineage>
        <taxon>Bacteria</taxon>
        <taxon>Bacillati</taxon>
        <taxon>Bacillota</taxon>
        <taxon>Bacilli</taxon>
        <taxon>Bacillales</taxon>
        <taxon>Paenibacillaceae</taxon>
        <taxon>Cohnella</taxon>
    </lineage>
</organism>
<feature type="transmembrane region" description="Helical" evidence="1">
    <location>
        <begin position="45"/>
        <end position="63"/>
    </location>
</feature>
<name>A0A3T1D5V2_9BACL</name>
<evidence type="ECO:0000256" key="1">
    <source>
        <dbReference type="SAM" id="Phobius"/>
    </source>
</evidence>
<dbReference type="Proteomes" id="UP000289856">
    <property type="component" value="Chromosome"/>
</dbReference>
<keyword evidence="3" id="KW-1185">Reference proteome</keyword>
<evidence type="ECO:0000313" key="2">
    <source>
        <dbReference type="EMBL" id="BBI33389.1"/>
    </source>
</evidence>
<dbReference type="RefSeq" id="WP_157994040.1">
    <property type="nucleotide sequence ID" value="NZ_AP019400.1"/>
</dbReference>
<dbReference type="SUPFAM" id="SSF82171">
    <property type="entry name" value="DPP6 N-terminal domain-like"/>
    <property type="match status" value="1"/>
</dbReference>
<keyword evidence="1" id="KW-1133">Transmembrane helix</keyword>
<proteinExistence type="predicted"/>
<dbReference type="Gene3D" id="2.120.10.30">
    <property type="entry name" value="TolB, C-terminal domain"/>
    <property type="match status" value="2"/>
</dbReference>
<dbReference type="InterPro" id="IPR011042">
    <property type="entry name" value="6-blade_b-propeller_TolB-like"/>
</dbReference>
<dbReference type="AlphaFoldDB" id="A0A3T1D5V2"/>
<dbReference type="KEGG" id="cohn:KCTCHS21_27880"/>
<keyword evidence="1" id="KW-0472">Membrane</keyword>
<protein>
    <submittedName>
        <fullName evidence="2">Uncharacterized protein</fullName>
    </submittedName>
</protein>
<accession>A0A3T1D5V2</accession>
<keyword evidence="1" id="KW-0812">Transmembrane</keyword>